<accession>A0A6M3MA77</accession>
<evidence type="ECO:0008006" key="2">
    <source>
        <dbReference type="Google" id="ProtNLM"/>
    </source>
</evidence>
<protein>
    <recommendedName>
        <fullName evidence="2">Tail protein</fullName>
    </recommendedName>
</protein>
<proteinExistence type="predicted"/>
<name>A0A6M3MA77_9ZZZZ</name>
<gene>
    <name evidence="1" type="ORF">MM171B00879_0008</name>
</gene>
<organism evidence="1">
    <name type="scientific">viral metagenome</name>
    <dbReference type="NCBI Taxonomy" id="1070528"/>
    <lineage>
        <taxon>unclassified sequences</taxon>
        <taxon>metagenomes</taxon>
        <taxon>organismal metagenomes</taxon>
    </lineage>
</organism>
<reference evidence="1" key="1">
    <citation type="submission" date="2020-03" db="EMBL/GenBank/DDBJ databases">
        <title>The deep terrestrial virosphere.</title>
        <authorList>
            <person name="Holmfeldt K."/>
            <person name="Nilsson E."/>
            <person name="Simone D."/>
            <person name="Lopez-Fernandez M."/>
            <person name="Wu X."/>
            <person name="de Brujin I."/>
            <person name="Lundin D."/>
            <person name="Andersson A."/>
            <person name="Bertilsson S."/>
            <person name="Dopson M."/>
        </authorList>
    </citation>
    <scope>NUCLEOTIDE SEQUENCE</scope>
    <source>
        <strain evidence="1">MM171B00879</strain>
    </source>
</reference>
<sequence length="1041" mass="112268">MTNVVVVIDAAGDNHIVSDDVIDVDVQDNQLTHIGTCELLIDNTADKWGDDFEPNDTISITIGGAVMFVGFVDDVTPCLDKRGVLTNQMIVKGRNYGRYLTDYYYTKNYKDQASGEIIDDILSGVGDPLLYTDPGGTPNVKYNCQRTKLGDAFSQIAALAGYDYYIDTAGRLHYFVAGASDSGVDLKCISGDVTSNLLSFEEYEEIGFDIKNKIEIHAGSVKDHWTEETAASYGNFIGVTAVTDETTIYMYGAASLKAVAAANDVTFGMDFTGDLHGYTTIDMTRYGQAKVVFLPETGSTGDFYFRPVLEDGGGNVITFTRKAAGQGSKGFTEEYNAALYKWRTLSFPIGDHASTEVKAIQTSGWWHGDTAFDWSDVVKIGFQLKTGAGMDTIYIDALYLPSIEAKCSTTENPASIAAYGTRMHSEFRKQLQSQKELDDYAAKVLDHMKDPIQKFKAVAIGQIGTKYVSQTVDVRAPDYGINALTPYIIVTLHHSLHNSRTTRGWDYITEYSLVAQDTDPNRVLRGDNYFQAYLLQQARDRYEQQRAMMDDEYWLGEVMTGITPQIQRGATFPTDMNDGDEFFLTADLTVGANEYYGPALYKYDATVGDWIRNPIVMHRNAFPNAGGEVTYDTIHRIDLDIWYRWSGAAWVQIDFAATTLTGTLSATQLKKGIQPFDSTIFFYAIRAAASDAVTFDIDVNDAGSGKTTITASAGTPFSNFSAGDKLIIQGCEDSDNNSTAKVVDSVGGGGASITLTNMLGGADTATDETCIVSVSDAVRWTGGTPAIWYADGGTDNINAGSGHGIAAGGNWIYFTAGNANLTVTNTYANAVGDTVGIVCRVEVTATQEPIIFPFYTRGQNLSLDALAAGSVDTLVLTADAIIGKDFRTARNVGVAGGPAGIRFDANEIAGYSGGVNKTFYLQSADGKAYCGAGAVVLDANGITIDGQAIYFNDAGSVIRGWIIGWGGGAPYLQVGAAEDLWLTSGAGDDIYILPGGGATFTYMTGWVIPDKVDVQDNLRIPAVNADPAALANGDLWLRTDL</sequence>
<dbReference type="AlphaFoldDB" id="A0A6M3MA77"/>
<dbReference type="EMBL" id="MT143826">
    <property type="protein sequence ID" value="QJB03130.1"/>
    <property type="molecule type" value="Genomic_DNA"/>
</dbReference>
<evidence type="ECO:0000313" key="1">
    <source>
        <dbReference type="EMBL" id="QJB03130.1"/>
    </source>
</evidence>
<dbReference type="SUPFAM" id="SSF69279">
    <property type="entry name" value="Phage tail proteins"/>
    <property type="match status" value="1"/>
</dbReference>